<dbReference type="InterPro" id="IPR003439">
    <property type="entry name" value="ABC_transporter-like_ATP-bd"/>
</dbReference>
<dbReference type="Pfam" id="PF00005">
    <property type="entry name" value="ABC_tran"/>
    <property type="match status" value="1"/>
</dbReference>
<dbReference type="InterPro" id="IPR005074">
    <property type="entry name" value="Peptidase_C39"/>
</dbReference>
<sequence length="724" mass="77588">MALARLGLRVGRSLEHVQQLTETDCGAACLATVLRYHGKPRPLDELRAAMGTGRDGVNALGVLRVAQRYGLRGRGVRVGLKHLDSLTPGAILHWEFRHFVVFESVDRRGVTIIDPGLGRRRVTLKRFDEAFTGIALLLEPGEDFERGEAPRSPTWAYLREISSHRELWAHALSMSALIQLLGLALPLATAAFVDRVIPRANYDLFAILGLGVALMVVFQVLAAIVRGNLLVQLRCLLDAKLTVSFFDHLVALPYAFFQRRSTGDLVMRLNSNAVVREILTSGAMSAALDGALVTIYLVLIAWISPLMAAVVVGLAAVQFSLYFATRRAQEELMTEGLALQAKTSSYEVEILGGIETLKSMGAEDQAVERWTNLFVDTLNTSLRRGRLDSLVEALLGGFRMAAPLSVLAVGAELVLRGQLSLGEMLGLSALCAGFLVPLAALVGVTLRFQALGSYLERIEDVMRTEREQDLRAVVPAKPLGGAIKAEGVGFRYEQNGPLIVREVDVEIAAGQVVAIVGASGAGKSTLAKLLLGLYQPEHGRVLYDGVDLARLELRSVRRQLGVVTQGADVFGTSVRENIALGHPGVGLGAVEKAAKLAEIHADIAALPMGYDTLLADGGASMSGGQRQRLALARALVGDPAILLLDEATSSLDRVTEAAIERSLAKLECTRIIIAHRLSTIVGADLILVMHEGRVVEAGTHTQLLAAGGRYAGLYAGSTDATAEP</sequence>
<dbReference type="Gene3D" id="3.40.50.300">
    <property type="entry name" value="P-loop containing nucleotide triphosphate hydrolases"/>
    <property type="match status" value="1"/>
</dbReference>
<evidence type="ECO:0000256" key="2">
    <source>
        <dbReference type="ARBA" id="ARBA00022448"/>
    </source>
</evidence>
<keyword evidence="5" id="KW-0547">Nucleotide-binding</keyword>
<dbReference type="GO" id="GO:0140359">
    <property type="term" value="F:ABC-type transporter activity"/>
    <property type="evidence" value="ECO:0007669"/>
    <property type="project" value="InterPro"/>
</dbReference>
<evidence type="ECO:0000313" key="13">
    <source>
        <dbReference type="EMBL" id="PRQ06949.1"/>
    </source>
</evidence>
<evidence type="ECO:0000259" key="10">
    <source>
        <dbReference type="PROSITE" id="PS50893"/>
    </source>
</evidence>
<dbReference type="PROSITE" id="PS00211">
    <property type="entry name" value="ABC_TRANSPORTER_1"/>
    <property type="match status" value="1"/>
</dbReference>
<evidence type="ECO:0000256" key="6">
    <source>
        <dbReference type="ARBA" id="ARBA00022840"/>
    </source>
</evidence>
<dbReference type="Pfam" id="PF00664">
    <property type="entry name" value="ABC_membrane"/>
    <property type="match status" value="1"/>
</dbReference>
<dbReference type="InterPro" id="IPR036640">
    <property type="entry name" value="ABC1_TM_sf"/>
</dbReference>
<dbReference type="InterPro" id="IPR017871">
    <property type="entry name" value="ABC_transporter-like_CS"/>
</dbReference>
<dbReference type="PANTHER" id="PTHR24221">
    <property type="entry name" value="ATP-BINDING CASSETTE SUB-FAMILY B"/>
    <property type="match status" value="1"/>
</dbReference>
<dbReference type="RefSeq" id="WP_106090371.1">
    <property type="nucleotide sequence ID" value="NZ_PVNL01000063.1"/>
</dbReference>
<dbReference type="EMBL" id="PVNL01000063">
    <property type="protein sequence ID" value="PRQ06949.1"/>
    <property type="molecule type" value="Genomic_DNA"/>
</dbReference>
<dbReference type="PANTHER" id="PTHR24221:SF606">
    <property type="entry name" value="COLICIN V SECRETION-PROCESSING ATP-BINDING PROTEIN"/>
    <property type="match status" value="1"/>
</dbReference>
<reference evidence="13 14" key="1">
    <citation type="submission" date="2018-03" db="EMBL/GenBank/DDBJ databases">
        <title>Draft Genome Sequences of the Obligatory Marine Myxobacteria Enhygromyxa salina SWB007.</title>
        <authorList>
            <person name="Poehlein A."/>
            <person name="Moghaddam J.A."/>
            <person name="Harms H."/>
            <person name="Alanjari M."/>
            <person name="Koenig G.M."/>
            <person name="Daniel R."/>
            <person name="Schaeberle T.F."/>
        </authorList>
    </citation>
    <scope>NUCLEOTIDE SEQUENCE [LARGE SCALE GENOMIC DNA]</scope>
    <source>
        <strain evidence="13 14">SWB007</strain>
    </source>
</reference>
<feature type="domain" description="Peptidase C39" evidence="12">
    <location>
        <begin position="19"/>
        <end position="138"/>
    </location>
</feature>
<keyword evidence="7 9" id="KW-1133">Transmembrane helix</keyword>
<name>A0A2S9YPG4_9BACT</name>
<feature type="transmembrane region" description="Helical" evidence="9">
    <location>
        <begin position="167"/>
        <end position="192"/>
    </location>
</feature>
<dbReference type="GO" id="GO:0006508">
    <property type="term" value="P:proteolysis"/>
    <property type="evidence" value="ECO:0007669"/>
    <property type="project" value="InterPro"/>
</dbReference>
<feature type="transmembrane region" description="Helical" evidence="9">
    <location>
        <begin position="306"/>
        <end position="324"/>
    </location>
</feature>
<keyword evidence="4 9" id="KW-0812">Transmembrane</keyword>
<dbReference type="FunFam" id="3.40.50.300:FF:000299">
    <property type="entry name" value="ABC transporter ATP-binding protein/permease"/>
    <property type="match status" value="1"/>
</dbReference>
<evidence type="ECO:0000256" key="1">
    <source>
        <dbReference type="ARBA" id="ARBA00004651"/>
    </source>
</evidence>
<dbReference type="GO" id="GO:0016887">
    <property type="term" value="F:ATP hydrolysis activity"/>
    <property type="evidence" value="ECO:0007669"/>
    <property type="project" value="InterPro"/>
</dbReference>
<dbReference type="AlphaFoldDB" id="A0A2S9YPG4"/>
<dbReference type="Proteomes" id="UP000238823">
    <property type="component" value="Unassembled WGS sequence"/>
</dbReference>
<dbReference type="GO" id="GO:0034040">
    <property type="term" value="F:ATPase-coupled lipid transmembrane transporter activity"/>
    <property type="evidence" value="ECO:0007669"/>
    <property type="project" value="TreeGrafter"/>
</dbReference>
<feature type="domain" description="ABC transmembrane type-1" evidence="11">
    <location>
        <begin position="171"/>
        <end position="450"/>
    </location>
</feature>
<dbReference type="Pfam" id="PF03412">
    <property type="entry name" value="Peptidase_C39"/>
    <property type="match status" value="1"/>
</dbReference>
<dbReference type="InterPro" id="IPR003593">
    <property type="entry name" value="AAA+_ATPase"/>
</dbReference>
<comment type="subcellular location">
    <subcellularLocation>
        <location evidence="1">Cell membrane</location>
        <topology evidence="1">Multi-pass membrane protein</topology>
    </subcellularLocation>
</comment>
<dbReference type="Gene3D" id="1.20.1560.10">
    <property type="entry name" value="ABC transporter type 1, transmembrane domain"/>
    <property type="match status" value="1"/>
</dbReference>
<feature type="domain" description="ABC transporter" evidence="10">
    <location>
        <begin position="483"/>
        <end position="716"/>
    </location>
</feature>
<dbReference type="SUPFAM" id="SSF52540">
    <property type="entry name" value="P-loop containing nucleoside triphosphate hydrolases"/>
    <property type="match status" value="1"/>
</dbReference>
<evidence type="ECO:0000256" key="5">
    <source>
        <dbReference type="ARBA" id="ARBA00022741"/>
    </source>
</evidence>
<keyword evidence="3" id="KW-1003">Cell membrane</keyword>
<dbReference type="GO" id="GO:0005524">
    <property type="term" value="F:ATP binding"/>
    <property type="evidence" value="ECO:0007669"/>
    <property type="project" value="UniProtKB-KW"/>
</dbReference>
<organism evidence="13 14">
    <name type="scientific">Enhygromyxa salina</name>
    <dbReference type="NCBI Taxonomy" id="215803"/>
    <lineage>
        <taxon>Bacteria</taxon>
        <taxon>Pseudomonadati</taxon>
        <taxon>Myxococcota</taxon>
        <taxon>Polyangia</taxon>
        <taxon>Nannocystales</taxon>
        <taxon>Nannocystaceae</taxon>
        <taxon>Enhygromyxa</taxon>
    </lineage>
</organism>
<comment type="caution">
    <text evidence="13">The sequence shown here is derived from an EMBL/GenBank/DDBJ whole genome shotgun (WGS) entry which is preliminary data.</text>
</comment>
<evidence type="ECO:0000259" key="12">
    <source>
        <dbReference type="PROSITE" id="PS50990"/>
    </source>
</evidence>
<dbReference type="SUPFAM" id="SSF90123">
    <property type="entry name" value="ABC transporter transmembrane region"/>
    <property type="match status" value="1"/>
</dbReference>
<dbReference type="PROSITE" id="PS50929">
    <property type="entry name" value="ABC_TM1F"/>
    <property type="match status" value="1"/>
</dbReference>
<gene>
    <name evidence="13" type="primary">apxIB_3</name>
    <name evidence="13" type="ORF">ENSA7_33730</name>
</gene>
<keyword evidence="2" id="KW-0813">Transport</keyword>
<dbReference type="GO" id="GO:0005886">
    <property type="term" value="C:plasma membrane"/>
    <property type="evidence" value="ECO:0007669"/>
    <property type="project" value="UniProtKB-SubCell"/>
</dbReference>
<dbReference type="InterPro" id="IPR011527">
    <property type="entry name" value="ABC1_TM_dom"/>
</dbReference>
<keyword evidence="6 13" id="KW-0067">ATP-binding</keyword>
<dbReference type="CDD" id="cd18779">
    <property type="entry name" value="ABC_6TM_T1SS_like"/>
    <property type="match status" value="1"/>
</dbReference>
<keyword evidence="8 9" id="KW-0472">Membrane</keyword>
<dbReference type="GO" id="GO:0008233">
    <property type="term" value="F:peptidase activity"/>
    <property type="evidence" value="ECO:0007669"/>
    <property type="project" value="InterPro"/>
</dbReference>
<dbReference type="PROSITE" id="PS50990">
    <property type="entry name" value="PEPTIDASE_C39"/>
    <property type="match status" value="1"/>
</dbReference>
<evidence type="ECO:0000259" key="11">
    <source>
        <dbReference type="PROSITE" id="PS50929"/>
    </source>
</evidence>
<dbReference type="Gene3D" id="3.90.70.10">
    <property type="entry name" value="Cysteine proteinases"/>
    <property type="match status" value="1"/>
</dbReference>
<evidence type="ECO:0000313" key="14">
    <source>
        <dbReference type="Proteomes" id="UP000238823"/>
    </source>
</evidence>
<evidence type="ECO:0000256" key="3">
    <source>
        <dbReference type="ARBA" id="ARBA00022475"/>
    </source>
</evidence>
<evidence type="ECO:0000256" key="4">
    <source>
        <dbReference type="ARBA" id="ARBA00022692"/>
    </source>
</evidence>
<evidence type="ECO:0000256" key="7">
    <source>
        <dbReference type="ARBA" id="ARBA00022989"/>
    </source>
</evidence>
<dbReference type="InterPro" id="IPR027417">
    <property type="entry name" value="P-loop_NTPase"/>
</dbReference>
<dbReference type="OrthoDB" id="9760168at2"/>
<dbReference type="InterPro" id="IPR039421">
    <property type="entry name" value="Type_1_exporter"/>
</dbReference>
<evidence type="ECO:0000256" key="9">
    <source>
        <dbReference type="SAM" id="Phobius"/>
    </source>
</evidence>
<protein>
    <submittedName>
        <fullName evidence="13">Toxin RTX-I translocation ATP-binding protein</fullName>
    </submittedName>
</protein>
<dbReference type="SMART" id="SM00382">
    <property type="entry name" value="AAA"/>
    <property type="match status" value="1"/>
</dbReference>
<feature type="transmembrane region" description="Helical" evidence="9">
    <location>
        <begin position="427"/>
        <end position="448"/>
    </location>
</feature>
<dbReference type="PROSITE" id="PS50893">
    <property type="entry name" value="ABC_TRANSPORTER_2"/>
    <property type="match status" value="1"/>
</dbReference>
<accession>A0A2S9YPG4</accession>
<feature type="transmembrane region" description="Helical" evidence="9">
    <location>
        <begin position="204"/>
        <end position="225"/>
    </location>
</feature>
<proteinExistence type="predicted"/>
<evidence type="ECO:0000256" key="8">
    <source>
        <dbReference type="ARBA" id="ARBA00023136"/>
    </source>
</evidence>